<sequence length="82" mass="9525">MSQYTMSSNSCASRRRDVRCFYDLDSPLTTAWTTENHGRRFNGCGLYKACKGGDFVSNELKKKDNMKLKQDEDLKKKLKFCK</sequence>
<evidence type="ECO:0000313" key="3">
    <source>
        <dbReference type="Proteomes" id="UP000002051"/>
    </source>
</evidence>
<dbReference type="EnsemblPlants" id="AES63557">
    <property type="protein sequence ID" value="AES63557"/>
    <property type="gene ID" value="MTR_2g010010"/>
</dbReference>
<accession>G7IS96</accession>
<reference evidence="2" key="3">
    <citation type="submission" date="2015-04" db="UniProtKB">
        <authorList>
            <consortium name="EnsemblPlants"/>
        </authorList>
    </citation>
    <scope>IDENTIFICATION</scope>
    <source>
        <strain evidence="2">cv. Jemalong A17</strain>
    </source>
</reference>
<dbReference type="EMBL" id="CM001218">
    <property type="protein sequence ID" value="AES63557.1"/>
    <property type="molecule type" value="Genomic_DNA"/>
</dbReference>
<organism evidence="1 3">
    <name type="scientific">Medicago truncatula</name>
    <name type="common">Barrel medic</name>
    <name type="synonym">Medicago tribuloides</name>
    <dbReference type="NCBI Taxonomy" id="3880"/>
    <lineage>
        <taxon>Eukaryota</taxon>
        <taxon>Viridiplantae</taxon>
        <taxon>Streptophyta</taxon>
        <taxon>Embryophyta</taxon>
        <taxon>Tracheophyta</taxon>
        <taxon>Spermatophyta</taxon>
        <taxon>Magnoliopsida</taxon>
        <taxon>eudicotyledons</taxon>
        <taxon>Gunneridae</taxon>
        <taxon>Pentapetalae</taxon>
        <taxon>rosids</taxon>
        <taxon>fabids</taxon>
        <taxon>Fabales</taxon>
        <taxon>Fabaceae</taxon>
        <taxon>Papilionoideae</taxon>
        <taxon>50 kb inversion clade</taxon>
        <taxon>NPAAA clade</taxon>
        <taxon>Hologalegina</taxon>
        <taxon>IRL clade</taxon>
        <taxon>Trifolieae</taxon>
        <taxon>Medicago</taxon>
    </lineage>
</organism>
<dbReference type="PaxDb" id="3880-AES63557"/>
<dbReference type="HOGENOM" id="CLU_2561715_0_0_1"/>
<protein>
    <submittedName>
        <fullName evidence="1 2">Uncharacterized protein</fullName>
    </submittedName>
</protein>
<reference evidence="1 3" key="1">
    <citation type="journal article" date="2011" name="Nature">
        <title>The Medicago genome provides insight into the evolution of rhizobial symbioses.</title>
        <authorList>
            <person name="Young N.D."/>
            <person name="Debelle F."/>
            <person name="Oldroyd G.E."/>
            <person name="Geurts R."/>
            <person name="Cannon S.B."/>
            <person name="Udvardi M.K."/>
            <person name="Benedito V.A."/>
            <person name="Mayer K.F."/>
            <person name="Gouzy J."/>
            <person name="Schoof H."/>
            <person name="Van de Peer Y."/>
            <person name="Proost S."/>
            <person name="Cook D.R."/>
            <person name="Meyers B.C."/>
            <person name="Spannagl M."/>
            <person name="Cheung F."/>
            <person name="De Mita S."/>
            <person name="Krishnakumar V."/>
            <person name="Gundlach H."/>
            <person name="Zhou S."/>
            <person name="Mudge J."/>
            <person name="Bharti A.K."/>
            <person name="Murray J.D."/>
            <person name="Naoumkina M.A."/>
            <person name="Rosen B."/>
            <person name="Silverstein K.A."/>
            <person name="Tang H."/>
            <person name="Rombauts S."/>
            <person name="Zhao P.X."/>
            <person name="Zhou P."/>
            <person name="Barbe V."/>
            <person name="Bardou P."/>
            <person name="Bechner M."/>
            <person name="Bellec A."/>
            <person name="Berger A."/>
            <person name="Berges H."/>
            <person name="Bidwell S."/>
            <person name="Bisseling T."/>
            <person name="Choisne N."/>
            <person name="Couloux A."/>
            <person name="Denny R."/>
            <person name="Deshpande S."/>
            <person name="Dai X."/>
            <person name="Doyle J.J."/>
            <person name="Dudez A.M."/>
            <person name="Farmer A.D."/>
            <person name="Fouteau S."/>
            <person name="Franken C."/>
            <person name="Gibelin C."/>
            <person name="Gish J."/>
            <person name="Goldstein S."/>
            <person name="Gonzalez A.J."/>
            <person name="Green P.J."/>
            <person name="Hallab A."/>
            <person name="Hartog M."/>
            <person name="Hua A."/>
            <person name="Humphray S.J."/>
            <person name="Jeong D.H."/>
            <person name="Jing Y."/>
            <person name="Jocker A."/>
            <person name="Kenton S.M."/>
            <person name="Kim D.J."/>
            <person name="Klee K."/>
            <person name="Lai H."/>
            <person name="Lang C."/>
            <person name="Lin S."/>
            <person name="Macmil S.L."/>
            <person name="Magdelenat G."/>
            <person name="Matthews L."/>
            <person name="McCorrison J."/>
            <person name="Monaghan E.L."/>
            <person name="Mun J.H."/>
            <person name="Najar F.Z."/>
            <person name="Nicholson C."/>
            <person name="Noirot C."/>
            <person name="O'Bleness M."/>
            <person name="Paule C.R."/>
            <person name="Poulain J."/>
            <person name="Prion F."/>
            <person name="Qin B."/>
            <person name="Qu C."/>
            <person name="Retzel E.F."/>
            <person name="Riddle C."/>
            <person name="Sallet E."/>
            <person name="Samain S."/>
            <person name="Samson N."/>
            <person name="Sanders I."/>
            <person name="Saurat O."/>
            <person name="Scarpelli C."/>
            <person name="Schiex T."/>
            <person name="Segurens B."/>
            <person name="Severin A.J."/>
            <person name="Sherrier D.J."/>
            <person name="Shi R."/>
            <person name="Sims S."/>
            <person name="Singer S.R."/>
            <person name="Sinharoy S."/>
            <person name="Sterck L."/>
            <person name="Viollet A."/>
            <person name="Wang B.B."/>
            <person name="Wang K."/>
            <person name="Wang M."/>
            <person name="Wang X."/>
            <person name="Warfsmann J."/>
            <person name="Weissenbach J."/>
            <person name="White D.D."/>
            <person name="White J.D."/>
            <person name="Wiley G.B."/>
            <person name="Wincker P."/>
            <person name="Xing Y."/>
            <person name="Yang L."/>
            <person name="Yao Z."/>
            <person name="Ying F."/>
            <person name="Zhai J."/>
            <person name="Zhou L."/>
            <person name="Zuber A."/>
            <person name="Denarie J."/>
            <person name="Dixon R.A."/>
            <person name="May G.D."/>
            <person name="Schwartz D.C."/>
            <person name="Rogers J."/>
            <person name="Quetier F."/>
            <person name="Town C.D."/>
            <person name="Roe B.A."/>
        </authorList>
    </citation>
    <scope>NUCLEOTIDE SEQUENCE [LARGE SCALE GENOMIC DNA]</scope>
    <source>
        <strain evidence="1">A17</strain>
        <strain evidence="2 3">cv. Jemalong A17</strain>
    </source>
</reference>
<keyword evidence="3" id="KW-1185">Reference proteome</keyword>
<evidence type="ECO:0000313" key="2">
    <source>
        <dbReference type="EnsemblPlants" id="AES63557"/>
    </source>
</evidence>
<dbReference type="Proteomes" id="UP000002051">
    <property type="component" value="Chromosome 2"/>
</dbReference>
<gene>
    <name evidence="1" type="ordered locus">MTR_2g010010</name>
</gene>
<proteinExistence type="predicted"/>
<evidence type="ECO:0000313" key="1">
    <source>
        <dbReference type="EMBL" id="AES63557.1"/>
    </source>
</evidence>
<name>G7IS96_MEDTR</name>
<dbReference type="AlphaFoldDB" id="G7IS96"/>
<reference evidence="1 3" key="2">
    <citation type="journal article" date="2014" name="BMC Genomics">
        <title>An improved genome release (version Mt4.0) for the model legume Medicago truncatula.</title>
        <authorList>
            <person name="Tang H."/>
            <person name="Krishnakumar V."/>
            <person name="Bidwell S."/>
            <person name="Rosen B."/>
            <person name="Chan A."/>
            <person name="Zhou S."/>
            <person name="Gentzbittel L."/>
            <person name="Childs K.L."/>
            <person name="Yandell M."/>
            <person name="Gundlach H."/>
            <person name="Mayer K.F."/>
            <person name="Schwartz D.C."/>
            <person name="Town C.D."/>
        </authorList>
    </citation>
    <scope>GENOME REANNOTATION</scope>
    <source>
        <strain evidence="2 3">cv. Jemalong A17</strain>
    </source>
</reference>